<accession>A0ABT3AB64</accession>
<dbReference type="PANTHER" id="PTHR33337:SF40">
    <property type="entry name" value="CENP-V_GFA DOMAIN-CONTAINING PROTEIN-RELATED"/>
    <property type="match status" value="1"/>
</dbReference>
<dbReference type="Proteomes" id="UP001652504">
    <property type="component" value="Unassembled WGS sequence"/>
</dbReference>
<evidence type="ECO:0000256" key="1">
    <source>
        <dbReference type="ARBA" id="ARBA00005495"/>
    </source>
</evidence>
<organism evidence="6 7">
    <name type="scientific">Fluctibacter corallii</name>
    <dbReference type="NCBI Taxonomy" id="2984329"/>
    <lineage>
        <taxon>Bacteria</taxon>
        <taxon>Pseudomonadati</taxon>
        <taxon>Pseudomonadota</taxon>
        <taxon>Gammaproteobacteria</taxon>
        <taxon>Alteromonadales</taxon>
        <taxon>Alteromonadaceae</taxon>
        <taxon>Fluctibacter</taxon>
    </lineage>
</organism>
<evidence type="ECO:0000313" key="6">
    <source>
        <dbReference type="EMBL" id="MCV2885915.1"/>
    </source>
</evidence>
<keyword evidence="7" id="KW-1185">Reference proteome</keyword>
<dbReference type="EMBL" id="JAOWKX010000007">
    <property type="protein sequence ID" value="MCV2885915.1"/>
    <property type="molecule type" value="Genomic_DNA"/>
</dbReference>
<dbReference type="RefSeq" id="WP_263713192.1">
    <property type="nucleotide sequence ID" value="NZ_JAOWKX010000007.1"/>
</dbReference>
<dbReference type="Pfam" id="PF04828">
    <property type="entry name" value="GFA"/>
    <property type="match status" value="1"/>
</dbReference>
<keyword evidence="4" id="KW-0456">Lyase</keyword>
<dbReference type="PANTHER" id="PTHR33337">
    <property type="entry name" value="GFA DOMAIN-CONTAINING PROTEIN"/>
    <property type="match status" value="1"/>
</dbReference>
<feature type="domain" description="CENP-V/GFA" evidence="5">
    <location>
        <begin position="2"/>
        <end position="128"/>
    </location>
</feature>
<evidence type="ECO:0000259" key="5">
    <source>
        <dbReference type="PROSITE" id="PS51891"/>
    </source>
</evidence>
<gene>
    <name evidence="6" type="ORF">OE749_14545</name>
</gene>
<dbReference type="InterPro" id="IPR011057">
    <property type="entry name" value="Mss4-like_sf"/>
</dbReference>
<comment type="caution">
    <text evidence="6">The sequence shown here is derived from an EMBL/GenBank/DDBJ whole genome shotgun (WGS) entry which is preliminary data.</text>
</comment>
<proteinExistence type="inferred from homology"/>
<protein>
    <submittedName>
        <fullName evidence="6">GFA family protein</fullName>
    </submittedName>
</protein>
<keyword evidence="2" id="KW-0479">Metal-binding</keyword>
<name>A0ABT3AB64_9ALTE</name>
<dbReference type="PROSITE" id="PS51891">
    <property type="entry name" value="CENP_V_GFA"/>
    <property type="match status" value="1"/>
</dbReference>
<evidence type="ECO:0000256" key="3">
    <source>
        <dbReference type="ARBA" id="ARBA00022833"/>
    </source>
</evidence>
<sequence>MITGSCLCGTVNITIDGEITDIIHCHCSKCRKNSGTAYATNGFINRSEFTVQAGEEALHFYQANERTRRYFCKHCASPVYSENSQDQLRLRIRLGIIDSEIPFRPTSHNFLGSKANWDDLDANLPRYEEFEPKRQQRFSKNNNAV</sequence>
<evidence type="ECO:0000256" key="2">
    <source>
        <dbReference type="ARBA" id="ARBA00022723"/>
    </source>
</evidence>
<dbReference type="InterPro" id="IPR006913">
    <property type="entry name" value="CENP-V/GFA"/>
</dbReference>
<dbReference type="Gene3D" id="3.90.1590.10">
    <property type="entry name" value="glutathione-dependent formaldehyde- activating enzyme (gfa)"/>
    <property type="match status" value="1"/>
</dbReference>
<reference evidence="6 7" key="1">
    <citation type="submission" date="2022-10" db="EMBL/GenBank/DDBJ databases">
        <title>Aestuariibacter sp. AA17 isolated from Montipora capitata coral fragment.</title>
        <authorList>
            <person name="Emsley S.A."/>
            <person name="Pfannmuller K.M."/>
            <person name="Loughran R.M."/>
            <person name="Shlafstein M."/>
            <person name="Papke E."/>
            <person name="Saw J.H."/>
            <person name="Ushijima B."/>
            <person name="Videau P."/>
        </authorList>
    </citation>
    <scope>NUCLEOTIDE SEQUENCE [LARGE SCALE GENOMIC DNA]</scope>
    <source>
        <strain evidence="6 7">AA17</strain>
    </source>
</reference>
<keyword evidence="3" id="KW-0862">Zinc</keyword>
<evidence type="ECO:0000313" key="7">
    <source>
        <dbReference type="Proteomes" id="UP001652504"/>
    </source>
</evidence>
<comment type="similarity">
    <text evidence="1">Belongs to the Gfa family.</text>
</comment>
<evidence type="ECO:0000256" key="4">
    <source>
        <dbReference type="ARBA" id="ARBA00023239"/>
    </source>
</evidence>
<dbReference type="SUPFAM" id="SSF51316">
    <property type="entry name" value="Mss4-like"/>
    <property type="match status" value="1"/>
</dbReference>